<evidence type="ECO:0000256" key="1">
    <source>
        <dbReference type="SAM" id="MobiDB-lite"/>
    </source>
</evidence>
<dbReference type="GeneID" id="96295584"/>
<name>A0ABQ3B1L4_9ACTN</name>
<feature type="compositionally biased region" description="Basic and acidic residues" evidence="1">
    <location>
        <begin position="56"/>
        <end position="65"/>
    </location>
</feature>
<feature type="region of interest" description="Disordered" evidence="1">
    <location>
        <begin position="1"/>
        <end position="76"/>
    </location>
</feature>
<protein>
    <submittedName>
        <fullName evidence="2">Uncharacterized protein</fullName>
    </submittedName>
</protein>
<gene>
    <name evidence="2" type="ORF">GCM10010326_77630</name>
</gene>
<keyword evidence="3" id="KW-1185">Reference proteome</keyword>
<reference evidence="3" key="1">
    <citation type="journal article" date="2019" name="Int. J. Syst. Evol. Microbiol.">
        <title>The Global Catalogue of Microorganisms (GCM) 10K type strain sequencing project: providing services to taxonomists for standard genome sequencing and annotation.</title>
        <authorList>
            <consortium name="The Broad Institute Genomics Platform"/>
            <consortium name="The Broad Institute Genome Sequencing Center for Infectious Disease"/>
            <person name="Wu L."/>
            <person name="Ma J."/>
        </authorList>
    </citation>
    <scope>NUCLEOTIDE SEQUENCE [LARGE SCALE GENOMIC DNA]</scope>
    <source>
        <strain evidence="3">JCM 4594</strain>
    </source>
</reference>
<evidence type="ECO:0000313" key="3">
    <source>
        <dbReference type="Proteomes" id="UP000600946"/>
    </source>
</evidence>
<dbReference type="RefSeq" id="WP_190029630.1">
    <property type="nucleotide sequence ID" value="NZ_BMUU01000029.1"/>
</dbReference>
<organism evidence="2 3">
    <name type="scientific">Streptomyces xanthochromogenes</name>
    <dbReference type="NCBI Taxonomy" id="67384"/>
    <lineage>
        <taxon>Bacteria</taxon>
        <taxon>Bacillati</taxon>
        <taxon>Actinomycetota</taxon>
        <taxon>Actinomycetes</taxon>
        <taxon>Kitasatosporales</taxon>
        <taxon>Streptomycetaceae</taxon>
        <taxon>Streptomyces</taxon>
    </lineage>
</organism>
<proteinExistence type="predicted"/>
<comment type="caution">
    <text evidence="2">The sequence shown here is derived from an EMBL/GenBank/DDBJ whole genome shotgun (WGS) entry which is preliminary data.</text>
</comment>
<sequence length="76" mass="8167">MTDRRPLSLSAFCEPASGTPVPAQAGGHRLMPVEQGADFRQPPGETEAPGSLTFSDPDRLSEYHHGLHPAQDQLTT</sequence>
<dbReference type="EMBL" id="BMUU01000029">
    <property type="protein sequence ID" value="GGY71895.1"/>
    <property type="molecule type" value="Genomic_DNA"/>
</dbReference>
<accession>A0ABQ3B1L4</accession>
<dbReference type="Proteomes" id="UP000600946">
    <property type="component" value="Unassembled WGS sequence"/>
</dbReference>
<evidence type="ECO:0000313" key="2">
    <source>
        <dbReference type="EMBL" id="GGY71895.1"/>
    </source>
</evidence>